<dbReference type="EMBL" id="BA000040">
    <property type="protein sequence ID" value="BAC51476.1"/>
    <property type="molecule type" value="Genomic_DNA"/>
</dbReference>
<dbReference type="Proteomes" id="UP000002526">
    <property type="component" value="Chromosome"/>
</dbReference>
<feature type="transmembrane region" description="Helical" evidence="1">
    <location>
        <begin position="20"/>
        <end position="46"/>
    </location>
</feature>
<keyword evidence="3" id="KW-1185">Reference proteome</keyword>
<dbReference type="InParanoid" id="Q89GY4"/>
<reference evidence="3" key="1">
    <citation type="journal article" date="2002" name="DNA Res.">
        <title>Complete genomic sequence of nitrogen-fixing symbiotic bacterium Bradyrhizobium japonicum USDA110.</title>
        <authorList>
            <person name="Kaneko T."/>
            <person name="Nakamura Y."/>
            <person name="Sato S."/>
            <person name="Minamisawa K."/>
            <person name="Uchiumi T."/>
            <person name="Sasamoto S."/>
            <person name="Watanabe A."/>
            <person name="Idesawa K."/>
            <person name="Iriguchi M."/>
            <person name="Kawashima K."/>
            <person name="Kohara M."/>
            <person name="Matsumoto M."/>
            <person name="Shimpo S."/>
            <person name="Tsuruoka H."/>
            <person name="Wada T."/>
            <person name="Yamada M."/>
            <person name="Tabata S."/>
        </authorList>
    </citation>
    <scope>NUCLEOTIDE SEQUENCE [LARGE SCALE GENOMIC DNA]</scope>
    <source>
        <strain evidence="3">JCM 10833 / BCRC 13528 / IAM 13628 / NBRC 14792 / USDA 110</strain>
    </source>
</reference>
<evidence type="ECO:0000313" key="3">
    <source>
        <dbReference type="Proteomes" id="UP000002526"/>
    </source>
</evidence>
<organism evidence="2 3">
    <name type="scientific">Bradyrhizobium diazoefficiens (strain JCM 10833 / BCRC 13528 / IAM 13628 / NBRC 14792 / USDA 110)</name>
    <dbReference type="NCBI Taxonomy" id="224911"/>
    <lineage>
        <taxon>Bacteria</taxon>
        <taxon>Pseudomonadati</taxon>
        <taxon>Pseudomonadota</taxon>
        <taxon>Alphaproteobacteria</taxon>
        <taxon>Hyphomicrobiales</taxon>
        <taxon>Nitrobacteraceae</taxon>
        <taxon>Bradyrhizobium</taxon>
    </lineage>
</organism>
<accession>Q89GY4</accession>
<sequence>MVPENLGVRTRKADRMTPDAIAIAAMIILLFPMGYFTLASPAFLLVKLDIRPVALLLRGMFNAHFLVMGVAGIIGTAAFLLAGRLLFAAAVGLLAAVAIGGRRWFMQRMDDQLSASDAGDTEAPRRLRRLHWSGMLCNAVLLAALLASIPYIATTA</sequence>
<evidence type="ECO:0000256" key="1">
    <source>
        <dbReference type="SAM" id="Phobius"/>
    </source>
</evidence>
<dbReference type="OrthoDB" id="7376430at2"/>
<evidence type="ECO:0000313" key="2">
    <source>
        <dbReference type="EMBL" id="BAC51476.1"/>
    </source>
</evidence>
<keyword evidence="1" id="KW-1133">Transmembrane helix</keyword>
<feature type="transmembrane region" description="Helical" evidence="1">
    <location>
        <begin position="55"/>
        <end position="79"/>
    </location>
</feature>
<keyword evidence="1" id="KW-0812">Transmembrane</keyword>
<dbReference type="HOGENOM" id="CLU_1821690_0_0_5"/>
<dbReference type="eggNOG" id="ENOG502ZGJV">
    <property type="taxonomic scope" value="Bacteria"/>
</dbReference>
<feature type="transmembrane region" description="Helical" evidence="1">
    <location>
        <begin position="135"/>
        <end position="153"/>
    </location>
</feature>
<dbReference type="EnsemblBacteria" id="BAC51476">
    <property type="protein sequence ID" value="BAC51476"/>
    <property type="gene ID" value="BAC51476"/>
</dbReference>
<proteinExistence type="predicted"/>
<protein>
    <submittedName>
        <fullName evidence="2">Blr6211 protein</fullName>
    </submittedName>
</protein>
<gene>
    <name evidence="2" type="ordered locus">blr6211</name>
</gene>
<keyword evidence="1" id="KW-0472">Membrane</keyword>
<dbReference type="PATRIC" id="fig|224911.5.peg.6350"/>
<dbReference type="KEGG" id="bja:blr6211"/>
<dbReference type="AlphaFoldDB" id="Q89GY4"/>
<name>Q89GY4_BRADU</name>